<feature type="domain" description="Carrier" evidence="7">
    <location>
        <begin position="807"/>
        <end position="883"/>
    </location>
</feature>
<evidence type="ECO:0000256" key="2">
    <source>
        <dbReference type="ARBA" id="ARBA00022553"/>
    </source>
</evidence>
<feature type="domain" description="Ketosynthase family 3 (KS3)" evidence="8">
    <location>
        <begin position="8"/>
        <end position="433"/>
    </location>
</feature>
<dbReference type="PROSITE" id="PS50075">
    <property type="entry name" value="CARRIER"/>
    <property type="match status" value="1"/>
</dbReference>
<keyword evidence="3" id="KW-0808">Transferase</keyword>
<reference evidence="9" key="1">
    <citation type="submission" date="2016-12" db="EMBL/GenBank/DDBJ databases">
        <title>Genome sequence of Streptomyces antioxidans MUSC 164.</title>
        <authorList>
            <person name="Lee L.-H."/>
            <person name="Ser H.-L."/>
        </authorList>
    </citation>
    <scope>NUCLEOTIDE SEQUENCE [LARGE SCALE GENOMIC DNA]</scope>
    <source>
        <strain evidence="9">MUSC 164</strain>
    </source>
</reference>
<dbReference type="InterPro" id="IPR018201">
    <property type="entry name" value="Ketoacyl_synth_AS"/>
</dbReference>
<name>A0A1V4DBI8_9ACTN</name>
<dbReference type="InterPro" id="IPR014043">
    <property type="entry name" value="Acyl_transferase_dom"/>
</dbReference>
<dbReference type="SUPFAM" id="SSF47336">
    <property type="entry name" value="ACP-like"/>
    <property type="match status" value="1"/>
</dbReference>
<keyword evidence="10" id="KW-1185">Reference proteome</keyword>
<dbReference type="InterPro" id="IPR050091">
    <property type="entry name" value="PKS_NRPS_Biosynth_Enz"/>
</dbReference>
<dbReference type="PROSITE" id="PS00606">
    <property type="entry name" value="KS3_1"/>
    <property type="match status" value="1"/>
</dbReference>
<dbReference type="InterPro" id="IPR020841">
    <property type="entry name" value="PKS_Beta-ketoAc_synthase_dom"/>
</dbReference>
<dbReference type="Pfam" id="PF16197">
    <property type="entry name" value="KAsynt_C_assoc"/>
    <property type="match status" value="1"/>
</dbReference>
<dbReference type="InterPro" id="IPR001227">
    <property type="entry name" value="Ac_transferase_dom_sf"/>
</dbReference>
<dbReference type="GO" id="GO:0004312">
    <property type="term" value="F:fatty acid synthase activity"/>
    <property type="evidence" value="ECO:0007669"/>
    <property type="project" value="TreeGrafter"/>
</dbReference>
<dbReference type="Proteomes" id="UP000033615">
    <property type="component" value="Unassembled WGS sequence"/>
</dbReference>
<dbReference type="GO" id="GO:0005886">
    <property type="term" value="C:plasma membrane"/>
    <property type="evidence" value="ECO:0007669"/>
    <property type="project" value="TreeGrafter"/>
</dbReference>
<evidence type="ECO:0000256" key="1">
    <source>
        <dbReference type="ARBA" id="ARBA00022450"/>
    </source>
</evidence>
<dbReference type="PROSITE" id="PS52004">
    <property type="entry name" value="KS3_2"/>
    <property type="match status" value="1"/>
</dbReference>
<dbReference type="GO" id="GO:0006633">
    <property type="term" value="P:fatty acid biosynthetic process"/>
    <property type="evidence" value="ECO:0007669"/>
    <property type="project" value="InterPro"/>
</dbReference>
<proteinExistence type="predicted"/>
<dbReference type="InterPro" id="IPR032821">
    <property type="entry name" value="PKS_assoc"/>
</dbReference>
<dbReference type="GO" id="GO:0005737">
    <property type="term" value="C:cytoplasm"/>
    <property type="evidence" value="ECO:0007669"/>
    <property type="project" value="TreeGrafter"/>
</dbReference>
<gene>
    <name evidence="9" type="ORF">VT50_0202695</name>
</gene>
<dbReference type="PANTHER" id="PTHR43775:SF37">
    <property type="entry name" value="SI:DKEY-61P9.11"/>
    <property type="match status" value="1"/>
</dbReference>
<dbReference type="AlphaFoldDB" id="A0A1V4DBI8"/>
<sequence>MREAETATEPIAVIGVYARTPGAGDDLDAFWHMVAEGQEAVTAPPDPAAAGRSDPAPRRKVLTDIEQFDAEAFGILPREAELTDPQHRLLLEAAWILLERAGHGNSGERDRRGTEPRRVGVFAGTGLNYYLLRHILTDPSIERSEGLLPLVLANDRDHLAAKIAYRLGLTGPAMTVQTACSTSLVAVHQGVRALRSRDADLVLAGGVSVELPQDEGYSPAAGSVLSRNGRCRPFQTGRDGSVPGNGLGLVALRRLGDAIADHDTVLAVIRGSAVNNDGGDKAGYTAPGFAGQVEVLRTAYRDAGVDPATIGYLEGHGAGTEVGDDIELAALAQVFTRGGSDEPLPLGSVKANIGNPGAAAGVIGLVKTVLALHHGVLPPLVGAGDDCAADDLPDGFVLDPLARPWADAPGVPRRAGVSSYGMGGTNSHVVVEEYRPSRPAPVQDLAAAVIPLSARGPQGVLRYRDALVDHVAATPGPRVGDVARTFTSGRRSFPVRLGAVLTPDGPVRASLQDAPRRAPRKAPPIVWALGGQEADAHGMLAGLYPRYAVVRERAEEVLAHLGETDATRIRGVLLDETDSAAPPSDLAPVCLYVGQLAVAELLTFLGVAPAAVLGHGTGEYAAACLAGEFSAPEGTDLLAKPLPEHPDGVARKPPALPVVSACTGRAVDPQNGRDPHFWAAQPPQAVRLPDAVATLTDTVPGALVVEIGPGRSLTDLLRPHIGDDGLYDVLPLVPATGLVPFLTQLGRLWSAGAGVDLERANGADGYYRVPLPTYPFERRRHWIDAPRPDTDDAAVREGGNGTPAPTAGGAGTLPAVLRAWEETLGLTDIEPDADLYMLGGDSFTLVRLAVRLSQDCGPQITARNLLGVDLTPRAMAGLIDEMTNGTHKEASQPCSSTK</sequence>
<evidence type="ECO:0000259" key="7">
    <source>
        <dbReference type="PROSITE" id="PS50075"/>
    </source>
</evidence>
<evidence type="ECO:0000256" key="4">
    <source>
        <dbReference type="ARBA" id="ARBA00023194"/>
    </source>
</evidence>
<dbReference type="Pfam" id="PF00550">
    <property type="entry name" value="PP-binding"/>
    <property type="match status" value="1"/>
</dbReference>
<dbReference type="Pfam" id="PF02801">
    <property type="entry name" value="Ketoacyl-synt_C"/>
    <property type="match status" value="1"/>
</dbReference>
<dbReference type="InterPro" id="IPR009081">
    <property type="entry name" value="PP-bd_ACP"/>
</dbReference>
<protein>
    <submittedName>
        <fullName evidence="9">Type I polyketide synthase</fullName>
    </submittedName>
</protein>
<evidence type="ECO:0000256" key="5">
    <source>
        <dbReference type="ARBA" id="ARBA00023315"/>
    </source>
</evidence>
<evidence type="ECO:0000313" key="9">
    <source>
        <dbReference type="EMBL" id="OPF83727.1"/>
    </source>
</evidence>
<dbReference type="Pfam" id="PF00109">
    <property type="entry name" value="ketoacyl-synt"/>
    <property type="match status" value="1"/>
</dbReference>
<dbReference type="SUPFAM" id="SSF53901">
    <property type="entry name" value="Thiolase-like"/>
    <property type="match status" value="1"/>
</dbReference>
<dbReference type="RefSeq" id="WP_046087924.1">
    <property type="nucleotide sequence ID" value="NZ_LAKD02000004.1"/>
</dbReference>
<dbReference type="SUPFAM" id="SSF52151">
    <property type="entry name" value="FabD/lysophospholipase-like"/>
    <property type="match status" value="1"/>
</dbReference>
<dbReference type="Pfam" id="PF00698">
    <property type="entry name" value="Acyl_transf_1"/>
    <property type="match status" value="1"/>
</dbReference>
<dbReference type="Gene3D" id="3.40.366.10">
    <property type="entry name" value="Malonyl-Coenzyme A Acyl Carrier Protein, domain 2"/>
    <property type="match status" value="2"/>
</dbReference>
<dbReference type="OrthoDB" id="9778690at2"/>
<dbReference type="GO" id="GO:0004315">
    <property type="term" value="F:3-oxoacyl-[acyl-carrier-protein] synthase activity"/>
    <property type="evidence" value="ECO:0007669"/>
    <property type="project" value="InterPro"/>
</dbReference>
<dbReference type="InterPro" id="IPR014031">
    <property type="entry name" value="Ketoacyl_synth_C"/>
</dbReference>
<evidence type="ECO:0000256" key="6">
    <source>
        <dbReference type="SAM" id="MobiDB-lite"/>
    </source>
</evidence>
<dbReference type="Gene3D" id="1.10.1200.10">
    <property type="entry name" value="ACP-like"/>
    <property type="match status" value="1"/>
</dbReference>
<accession>A0A1V4DBI8</accession>
<dbReference type="GO" id="GO:0017000">
    <property type="term" value="P:antibiotic biosynthetic process"/>
    <property type="evidence" value="ECO:0007669"/>
    <property type="project" value="UniProtKB-KW"/>
</dbReference>
<keyword evidence="4" id="KW-0045">Antibiotic biosynthesis</keyword>
<dbReference type="PANTHER" id="PTHR43775">
    <property type="entry name" value="FATTY ACID SYNTHASE"/>
    <property type="match status" value="1"/>
</dbReference>
<dbReference type="Gene3D" id="3.40.47.10">
    <property type="match status" value="1"/>
</dbReference>
<evidence type="ECO:0000259" key="8">
    <source>
        <dbReference type="PROSITE" id="PS52004"/>
    </source>
</evidence>
<dbReference type="SMART" id="SM00825">
    <property type="entry name" value="PKS_KS"/>
    <property type="match status" value="1"/>
</dbReference>
<evidence type="ECO:0000313" key="10">
    <source>
        <dbReference type="Proteomes" id="UP000033615"/>
    </source>
</evidence>
<dbReference type="InterPro" id="IPR016035">
    <property type="entry name" value="Acyl_Trfase/lysoPLipase"/>
</dbReference>
<dbReference type="EMBL" id="LAKD02000004">
    <property type="protein sequence ID" value="OPF83727.1"/>
    <property type="molecule type" value="Genomic_DNA"/>
</dbReference>
<dbReference type="CDD" id="cd00833">
    <property type="entry name" value="PKS"/>
    <property type="match status" value="1"/>
</dbReference>
<comment type="caution">
    <text evidence="9">The sequence shown here is derived from an EMBL/GenBank/DDBJ whole genome shotgun (WGS) entry which is preliminary data.</text>
</comment>
<feature type="compositionally biased region" description="Basic and acidic residues" evidence="6">
    <location>
        <begin position="785"/>
        <end position="795"/>
    </location>
</feature>
<keyword evidence="2" id="KW-0597">Phosphoprotein</keyword>
<organism evidence="9 10">
    <name type="scientific">Streptomyces antioxidans</name>
    <dbReference type="NCBI Taxonomy" id="1507734"/>
    <lineage>
        <taxon>Bacteria</taxon>
        <taxon>Bacillati</taxon>
        <taxon>Actinomycetota</taxon>
        <taxon>Actinomycetes</taxon>
        <taxon>Kitasatosporales</taxon>
        <taxon>Streptomycetaceae</taxon>
        <taxon>Streptomyces</taxon>
    </lineage>
</organism>
<dbReference type="InterPro" id="IPR016039">
    <property type="entry name" value="Thiolase-like"/>
</dbReference>
<dbReference type="InterPro" id="IPR014030">
    <property type="entry name" value="Ketoacyl_synth_N"/>
</dbReference>
<keyword evidence="1" id="KW-0596">Phosphopantetheine</keyword>
<feature type="region of interest" description="Disordered" evidence="6">
    <location>
        <begin position="785"/>
        <end position="810"/>
    </location>
</feature>
<evidence type="ECO:0000256" key="3">
    <source>
        <dbReference type="ARBA" id="ARBA00022679"/>
    </source>
</evidence>
<dbReference type="Gene3D" id="3.30.70.3290">
    <property type="match status" value="2"/>
</dbReference>
<dbReference type="InterPro" id="IPR036736">
    <property type="entry name" value="ACP-like_sf"/>
</dbReference>
<dbReference type="SMART" id="SM00827">
    <property type="entry name" value="PKS_AT"/>
    <property type="match status" value="1"/>
</dbReference>
<keyword evidence="5" id="KW-0012">Acyltransferase</keyword>
<dbReference type="GO" id="GO:0071770">
    <property type="term" value="P:DIM/DIP cell wall layer assembly"/>
    <property type="evidence" value="ECO:0007669"/>
    <property type="project" value="TreeGrafter"/>
</dbReference>